<evidence type="ECO:0000313" key="8">
    <source>
        <dbReference type="EMBL" id="GFJ77116.1"/>
    </source>
</evidence>
<sequence length="166" mass="18897">MISFDEFVTARGPALLRFGYLMCGDRHLAEDILQEVLAKVYRRWSRIARTEPPEAYVRRAILHQYLSWRRRRASTEAVVADVPEHPDPGLMAEHVAVRDEMWALLGTLPRVQRAVLVLRYYLDLPDPEIADLVGCAPATVRVHAFRALGALRARLSEHLTAEDRSG</sequence>
<dbReference type="GO" id="GO:0006352">
    <property type="term" value="P:DNA-templated transcription initiation"/>
    <property type="evidence" value="ECO:0007669"/>
    <property type="project" value="InterPro"/>
</dbReference>
<reference evidence="8 9" key="2">
    <citation type="submission" date="2020-03" db="EMBL/GenBank/DDBJ databases">
        <authorList>
            <person name="Ichikawa N."/>
            <person name="Kimura A."/>
            <person name="Kitahashi Y."/>
            <person name="Uohara A."/>
        </authorList>
    </citation>
    <scope>NUCLEOTIDE SEQUENCE [LARGE SCALE GENOMIC DNA]</scope>
    <source>
        <strain evidence="8 9">NBRC 108639</strain>
    </source>
</reference>
<dbReference type="SUPFAM" id="SSF88946">
    <property type="entry name" value="Sigma2 domain of RNA polymerase sigma factors"/>
    <property type="match status" value="1"/>
</dbReference>
<dbReference type="GO" id="GO:0003677">
    <property type="term" value="F:DNA binding"/>
    <property type="evidence" value="ECO:0007669"/>
    <property type="project" value="UniProtKB-KW"/>
</dbReference>
<dbReference type="InterPro" id="IPR013324">
    <property type="entry name" value="RNA_pol_sigma_r3/r4-like"/>
</dbReference>
<evidence type="ECO:0000259" key="6">
    <source>
        <dbReference type="Pfam" id="PF04542"/>
    </source>
</evidence>
<dbReference type="InterPro" id="IPR039425">
    <property type="entry name" value="RNA_pol_sigma-70-like"/>
</dbReference>
<feature type="domain" description="RNA polymerase sigma-70 region 2" evidence="6">
    <location>
        <begin position="8"/>
        <end position="73"/>
    </location>
</feature>
<keyword evidence="2" id="KW-0805">Transcription regulation</keyword>
<dbReference type="InterPro" id="IPR013325">
    <property type="entry name" value="RNA_pol_sigma_r2"/>
</dbReference>
<dbReference type="Proteomes" id="UP000482800">
    <property type="component" value="Unassembled WGS sequence"/>
</dbReference>
<feature type="domain" description="RNA polymerase sigma factor 70 region 4 type 2" evidence="7">
    <location>
        <begin position="99"/>
        <end position="151"/>
    </location>
</feature>
<reference evidence="8 9" key="1">
    <citation type="submission" date="2020-03" db="EMBL/GenBank/DDBJ databases">
        <title>Whole genome shotgun sequence of Phytohabitans houttuyneae NBRC 108639.</title>
        <authorList>
            <person name="Komaki H."/>
            <person name="Tamura T."/>
        </authorList>
    </citation>
    <scope>NUCLEOTIDE SEQUENCE [LARGE SCALE GENOMIC DNA]</scope>
    <source>
        <strain evidence="8 9">NBRC 108639</strain>
    </source>
</reference>
<keyword evidence="3" id="KW-0731">Sigma factor</keyword>
<dbReference type="Gene3D" id="1.10.1740.10">
    <property type="match status" value="1"/>
</dbReference>
<gene>
    <name evidence="8" type="ORF">Phou_012960</name>
</gene>
<dbReference type="RefSeq" id="WP_173054355.1">
    <property type="nucleotide sequence ID" value="NZ_BAABGO010000005.1"/>
</dbReference>
<comment type="caution">
    <text evidence="8">The sequence shown here is derived from an EMBL/GenBank/DDBJ whole genome shotgun (WGS) entry which is preliminary data.</text>
</comment>
<evidence type="ECO:0000256" key="2">
    <source>
        <dbReference type="ARBA" id="ARBA00023015"/>
    </source>
</evidence>
<dbReference type="InterPro" id="IPR013249">
    <property type="entry name" value="RNA_pol_sigma70_r4_t2"/>
</dbReference>
<evidence type="ECO:0000256" key="5">
    <source>
        <dbReference type="ARBA" id="ARBA00023163"/>
    </source>
</evidence>
<evidence type="ECO:0000256" key="3">
    <source>
        <dbReference type="ARBA" id="ARBA00023082"/>
    </source>
</evidence>
<organism evidence="8 9">
    <name type="scientific">Phytohabitans houttuyneae</name>
    <dbReference type="NCBI Taxonomy" id="1076126"/>
    <lineage>
        <taxon>Bacteria</taxon>
        <taxon>Bacillati</taxon>
        <taxon>Actinomycetota</taxon>
        <taxon>Actinomycetes</taxon>
        <taxon>Micromonosporales</taxon>
        <taxon>Micromonosporaceae</taxon>
    </lineage>
</organism>
<evidence type="ECO:0000259" key="7">
    <source>
        <dbReference type="Pfam" id="PF08281"/>
    </source>
</evidence>
<keyword evidence="4" id="KW-0238">DNA-binding</keyword>
<name>A0A6V8K542_9ACTN</name>
<dbReference type="InterPro" id="IPR036388">
    <property type="entry name" value="WH-like_DNA-bd_sf"/>
</dbReference>
<dbReference type="InterPro" id="IPR014284">
    <property type="entry name" value="RNA_pol_sigma-70_dom"/>
</dbReference>
<dbReference type="NCBIfam" id="TIGR02937">
    <property type="entry name" value="sigma70-ECF"/>
    <property type="match status" value="1"/>
</dbReference>
<dbReference type="AlphaFoldDB" id="A0A6V8K542"/>
<proteinExistence type="inferred from homology"/>
<dbReference type="InterPro" id="IPR007627">
    <property type="entry name" value="RNA_pol_sigma70_r2"/>
</dbReference>
<dbReference type="PANTHER" id="PTHR43133:SF50">
    <property type="entry name" value="ECF RNA POLYMERASE SIGMA FACTOR SIGM"/>
    <property type="match status" value="1"/>
</dbReference>
<keyword evidence="9" id="KW-1185">Reference proteome</keyword>
<accession>A0A6V8K542</accession>
<dbReference type="NCBIfam" id="TIGR02983">
    <property type="entry name" value="SigE-fam_strep"/>
    <property type="match status" value="1"/>
</dbReference>
<dbReference type="PANTHER" id="PTHR43133">
    <property type="entry name" value="RNA POLYMERASE ECF-TYPE SIGMA FACTO"/>
    <property type="match status" value="1"/>
</dbReference>
<dbReference type="Gene3D" id="1.10.10.10">
    <property type="entry name" value="Winged helix-like DNA-binding domain superfamily/Winged helix DNA-binding domain"/>
    <property type="match status" value="1"/>
</dbReference>
<dbReference type="Pfam" id="PF04542">
    <property type="entry name" value="Sigma70_r2"/>
    <property type="match status" value="1"/>
</dbReference>
<dbReference type="EMBL" id="BLPF01000001">
    <property type="protein sequence ID" value="GFJ77116.1"/>
    <property type="molecule type" value="Genomic_DNA"/>
</dbReference>
<dbReference type="Pfam" id="PF08281">
    <property type="entry name" value="Sigma70_r4_2"/>
    <property type="match status" value="1"/>
</dbReference>
<keyword evidence="5" id="KW-0804">Transcription</keyword>
<protein>
    <submittedName>
        <fullName evidence="8">RNA polymerase</fullName>
    </submittedName>
</protein>
<comment type="similarity">
    <text evidence="1">Belongs to the sigma-70 factor family. ECF subfamily.</text>
</comment>
<evidence type="ECO:0000256" key="4">
    <source>
        <dbReference type="ARBA" id="ARBA00023125"/>
    </source>
</evidence>
<dbReference type="SUPFAM" id="SSF88659">
    <property type="entry name" value="Sigma3 and sigma4 domains of RNA polymerase sigma factors"/>
    <property type="match status" value="1"/>
</dbReference>
<evidence type="ECO:0000256" key="1">
    <source>
        <dbReference type="ARBA" id="ARBA00010641"/>
    </source>
</evidence>
<evidence type="ECO:0000313" key="9">
    <source>
        <dbReference type="Proteomes" id="UP000482800"/>
    </source>
</evidence>
<dbReference type="GO" id="GO:0016987">
    <property type="term" value="F:sigma factor activity"/>
    <property type="evidence" value="ECO:0007669"/>
    <property type="project" value="UniProtKB-KW"/>
</dbReference>
<dbReference type="InterPro" id="IPR014325">
    <property type="entry name" value="RNA_pol_sigma-E_actinobac"/>
</dbReference>